<keyword evidence="1" id="KW-0812">Transmembrane</keyword>
<evidence type="ECO:0000259" key="2">
    <source>
        <dbReference type="Pfam" id="PF02517"/>
    </source>
</evidence>
<dbReference type="Pfam" id="PF02517">
    <property type="entry name" value="Rce1-like"/>
    <property type="match status" value="1"/>
</dbReference>
<feature type="transmembrane region" description="Helical" evidence="1">
    <location>
        <begin position="20"/>
        <end position="38"/>
    </location>
</feature>
<feature type="transmembrane region" description="Helical" evidence="1">
    <location>
        <begin position="119"/>
        <end position="145"/>
    </location>
</feature>
<feature type="transmembrane region" description="Helical" evidence="1">
    <location>
        <begin position="206"/>
        <end position="227"/>
    </location>
</feature>
<dbReference type="RefSeq" id="WP_096428244.1">
    <property type="nucleotide sequence ID" value="NZ_AP018042.1"/>
</dbReference>
<keyword evidence="4" id="KW-1185">Reference proteome</keyword>
<reference evidence="4" key="2">
    <citation type="journal article" date="2020" name="Antonie Van Leeuwenhoek">
        <title>Labilibaculum antarcticum sp. nov., a novel facultative anaerobic, psychrotorelant bacterium isolated from marine sediment of Antarctica.</title>
        <authorList>
            <person name="Watanabe M."/>
            <person name="Kojima H."/>
            <person name="Fukui M."/>
        </authorList>
    </citation>
    <scope>NUCLEOTIDE SEQUENCE [LARGE SCALE GENOMIC DNA]</scope>
    <source>
        <strain evidence="4">SPP2</strain>
    </source>
</reference>
<feature type="domain" description="CAAX prenyl protease 2/Lysostaphin resistance protein A-like" evidence="2">
    <location>
        <begin position="121"/>
        <end position="219"/>
    </location>
</feature>
<dbReference type="KEGG" id="mbas:ALGA_0944"/>
<dbReference type="EMBL" id="AP018042">
    <property type="protein sequence ID" value="BAX79331.1"/>
    <property type="molecule type" value="Genomic_DNA"/>
</dbReference>
<dbReference type="AlphaFoldDB" id="A0A1Y1CJ78"/>
<keyword evidence="1" id="KW-0472">Membrane</keyword>
<keyword evidence="3" id="KW-0378">Hydrolase</keyword>
<proteinExistence type="predicted"/>
<dbReference type="OrthoDB" id="158986at2"/>
<feature type="transmembrane region" description="Helical" evidence="1">
    <location>
        <begin position="157"/>
        <end position="176"/>
    </location>
</feature>
<accession>A0A1Y1CJ78</accession>
<dbReference type="GO" id="GO:0080120">
    <property type="term" value="P:CAAX-box protein maturation"/>
    <property type="evidence" value="ECO:0007669"/>
    <property type="project" value="UniProtKB-ARBA"/>
</dbReference>
<feature type="transmembrane region" description="Helical" evidence="1">
    <location>
        <begin position="89"/>
        <end position="107"/>
    </location>
</feature>
<sequence>MGIRNYIGIKSLTAERKKPLIFAVIFFIVFFCALILGSEIQKTLNLDLKMGWGQDIVSAAAVILLAFFFKAPKQLLALEKPKHKNWLKYTIIIGVAIALWNFGNQILSDDPNFNRGLEYYLFELTMPSIAEEIGLRGAVLGFLLYYAKQSCFSNAKIWLIIVIMAILFGIAHLLGAESFIEGLKAFLMTFSAGLGLSWLRIKTGSIFPGIIAHSIMNVFDNMLGYLLW</sequence>
<dbReference type="GO" id="GO:0006508">
    <property type="term" value="P:proteolysis"/>
    <property type="evidence" value="ECO:0007669"/>
    <property type="project" value="UniProtKB-KW"/>
</dbReference>
<name>A0A1Y1CJ78_9BACT</name>
<keyword evidence="3" id="KW-0645">Protease</keyword>
<evidence type="ECO:0000313" key="3">
    <source>
        <dbReference type="EMBL" id="BAX79331.1"/>
    </source>
</evidence>
<evidence type="ECO:0000256" key="1">
    <source>
        <dbReference type="SAM" id="Phobius"/>
    </source>
</evidence>
<keyword evidence="1" id="KW-1133">Transmembrane helix</keyword>
<feature type="transmembrane region" description="Helical" evidence="1">
    <location>
        <begin position="50"/>
        <end position="69"/>
    </location>
</feature>
<dbReference type="Proteomes" id="UP000218267">
    <property type="component" value="Chromosome"/>
</dbReference>
<organism evidence="3 4">
    <name type="scientific">Labilibaculum antarcticum</name>
    <dbReference type="NCBI Taxonomy" id="1717717"/>
    <lineage>
        <taxon>Bacteria</taxon>
        <taxon>Pseudomonadati</taxon>
        <taxon>Bacteroidota</taxon>
        <taxon>Bacteroidia</taxon>
        <taxon>Marinilabiliales</taxon>
        <taxon>Marinifilaceae</taxon>
        <taxon>Labilibaculum</taxon>
    </lineage>
</organism>
<dbReference type="GO" id="GO:0004175">
    <property type="term" value="F:endopeptidase activity"/>
    <property type="evidence" value="ECO:0007669"/>
    <property type="project" value="UniProtKB-ARBA"/>
</dbReference>
<gene>
    <name evidence="3" type="ORF">ALGA_0944</name>
</gene>
<reference evidence="3 4" key="1">
    <citation type="journal article" date="2018" name="Mar. Genomics">
        <title>Complete genome sequence of Marinifilaceae bacterium strain SPP2, isolated from the Antarctic marine sediment.</title>
        <authorList>
            <person name="Watanabe M."/>
            <person name="Kojima H."/>
            <person name="Fukui M."/>
        </authorList>
    </citation>
    <scope>NUCLEOTIDE SEQUENCE [LARGE SCALE GENOMIC DNA]</scope>
    <source>
        <strain evidence="3 4">SPP2</strain>
    </source>
</reference>
<protein>
    <submittedName>
        <fullName evidence="3">CAAX protease family protein</fullName>
    </submittedName>
</protein>
<dbReference type="InterPro" id="IPR003675">
    <property type="entry name" value="Rce1/LyrA-like_dom"/>
</dbReference>
<evidence type="ECO:0000313" key="4">
    <source>
        <dbReference type="Proteomes" id="UP000218267"/>
    </source>
</evidence>